<dbReference type="Proteomes" id="UP000000768">
    <property type="component" value="Chromosome 8"/>
</dbReference>
<keyword evidence="12" id="KW-0472">Membrane</keyword>
<dbReference type="OrthoDB" id="420380at2759"/>
<proteinExistence type="inferred from homology"/>
<dbReference type="AlphaFoldDB" id="A0A1B6PD06"/>
<evidence type="ECO:0000256" key="9">
    <source>
        <dbReference type="ARBA" id="ARBA00022989"/>
    </source>
</evidence>
<reference evidence="18" key="2">
    <citation type="journal article" date="2018" name="Plant J.">
        <title>The Sorghum bicolor reference genome: improved assembly, gene annotations, a transcriptome atlas, and signatures of genome organization.</title>
        <authorList>
            <person name="McCormick R.F."/>
            <person name="Truong S.K."/>
            <person name="Sreedasyam A."/>
            <person name="Jenkins J."/>
            <person name="Shu S."/>
            <person name="Sims D."/>
            <person name="Kennedy M."/>
            <person name="Amirebrahimi M."/>
            <person name="Weers B.D."/>
            <person name="McKinley B."/>
            <person name="Mattison A."/>
            <person name="Morishige D.T."/>
            <person name="Grimwood J."/>
            <person name="Schmutz J."/>
            <person name="Mullet J.E."/>
        </authorList>
    </citation>
    <scope>NUCLEOTIDE SEQUENCE [LARGE SCALE GENOMIC DNA]</scope>
    <source>
        <strain evidence="18">cv. BTx623</strain>
    </source>
</reference>
<name>A0A1B6PD06_SORBI</name>
<dbReference type="Gramene" id="KXG23596">
    <property type="protein sequence ID" value="KXG23596"/>
    <property type="gene ID" value="SORBI_3008G115800"/>
</dbReference>
<dbReference type="PANTHER" id="PTHR10869:SF243">
    <property type="entry name" value="OS10G0497800 PROTEIN"/>
    <property type="match status" value="1"/>
</dbReference>
<keyword evidence="5" id="KW-0812">Transmembrane</keyword>
<dbReference type="FunFam" id="2.60.120.620:FF:000002">
    <property type="entry name" value="Prolyl 4-hydroxylase 4"/>
    <property type="match status" value="1"/>
</dbReference>
<dbReference type="Pfam" id="PF13640">
    <property type="entry name" value="2OG-FeII_Oxy_3"/>
    <property type="match status" value="1"/>
</dbReference>
<evidence type="ECO:0000256" key="14">
    <source>
        <dbReference type="ARBA" id="ARBA00049169"/>
    </source>
</evidence>
<dbReference type="GO" id="GO:0005789">
    <property type="term" value="C:endoplasmic reticulum membrane"/>
    <property type="evidence" value="ECO:0007669"/>
    <property type="project" value="UniProtKB-SubCell"/>
</dbReference>
<reference evidence="17 18" key="1">
    <citation type="journal article" date="2009" name="Nature">
        <title>The Sorghum bicolor genome and the diversification of grasses.</title>
        <authorList>
            <person name="Paterson A.H."/>
            <person name="Bowers J.E."/>
            <person name="Bruggmann R."/>
            <person name="Dubchak I."/>
            <person name="Grimwood J."/>
            <person name="Gundlach H."/>
            <person name="Haberer G."/>
            <person name="Hellsten U."/>
            <person name="Mitros T."/>
            <person name="Poliakov A."/>
            <person name="Schmutz J."/>
            <person name="Spannagl M."/>
            <person name="Tang H."/>
            <person name="Wang X."/>
            <person name="Wicker T."/>
            <person name="Bharti A.K."/>
            <person name="Chapman J."/>
            <person name="Feltus F.A."/>
            <person name="Gowik U."/>
            <person name="Grigoriev I.V."/>
            <person name="Lyons E."/>
            <person name="Maher C.A."/>
            <person name="Martis M."/>
            <person name="Narechania A."/>
            <person name="Otillar R.P."/>
            <person name="Penning B.W."/>
            <person name="Salamov A.A."/>
            <person name="Wang Y."/>
            <person name="Zhang L."/>
            <person name="Carpita N.C."/>
            <person name="Freeling M."/>
            <person name="Gingle A.R."/>
            <person name="Hash C.T."/>
            <person name="Keller B."/>
            <person name="Klein P."/>
            <person name="Kresovich S."/>
            <person name="McCann M.C."/>
            <person name="Ming R."/>
            <person name="Peterson D.G."/>
            <person name="Mehboob-ur-Rahman"/>
            <person name="Ware D."/>
            <person name="Westhoff P."/>
            <person name="Mayer K.F."/>
            <person name="Messing J."/>
            <person name="Rokhsar D.S."/>
        </authorList>
    </citation>
    <scope>NUCLEOTIDE SEQUENCE [LARGE SCALE GENOMIC DNA]</scope>
    <source>
        <strain evidence="18">cv. BTx623</strain>
    </source>
</reference>
<keyword evidence="6" id="KW-0479">Metal-binding</keyword>
<dbReference type="PROSITE" id="PS51471">
    <property type="entry name" value="FE2OG_OXY"/>
    <property type="match status" value="1"/>
</dbReference>
<evidence type="ECO:0000256" key="1">
    <source>
        <dbReference type="ARBA" id="ARBA00001961"/>
    </source>
</evidence>
<dbReference type="STRING" id="4558.A0A1B6PD06"/>
<dbReference type="InterPro" id="IPR006620">
    <property type="entry name" value="Pro_4_hyd_alph"/>
</dbReference>
<keyword evidence="9" id="KW-1133">Transmembrane helix</keyword>
<keyword evidence="7" id="KW-0223">Dioxygenase</keyword>
<evidence type="ECO:0000256" key="4">
    <source>
        <dbReference type="ARBA" id="ARBA00012269"/>
    </source>
</evidence>
<dbReference type="InParanoid" id="A0A1B6PD06"/>
<dbReference type="PANTHER" id="PTHR10869">
    <property type="entry name" value="PROLYL 4-HYDROXYLASE ALPHA SUBUNIT"/>
    <property type="match status" value="1"/>
</dbReference>
<evidence type="ECO:0000256" key="6">
    <source>
        <dbReference type="ARBA" id="ARBA00022723"/>
    </source>
</evidence>
<evidence type="ECO:0000256" key="11">
    <source>
        <dbReference type="ARBA" id="ARBA00023004"/>
    </source>
</evidence>
<evidence type="ECO:0000313" key="17">
    <source>
        <dbReference type="EMBL" id="KXG23596.1"/>
    </source>
</evidence>
<dbReference type="eggNOG" id="KOG1591">
    <property type="taxonomic scope" value="Eukaryota"/>
</dbReference>
<dbReference type="EMBL" id="CM000767">
    <property type="protein sequence ID" value="KXG23596.1"/>
    <property type="molecule type" value="Genomic_DNA"/>
</dbReference>
<feature type="domain" description="Fe2OG dioxygenase" evidence="16">
    <location>
        <begin position="93"/>
        <end position="208"/>
    </location>
</feature>
<dbReference type="InterPro" id="IPR005123">
    <property type="entry name" value="Oxoglu/Fe-dep_dioxygenase_dom"/>
</dbReference>
<evidence type="ECO:0000256" key="2">
    <source>
        <dbReference type="ARBA" id="ARBA00004648"/>
    </source>
</evidence>
<gene>
    <name evidence="17" type="ORF">SORBI_3008G115800</name>
</gene>
<dbReference type="SMART" id="SM00702">
    <property type="entry name" value="P4Hc"/>
    <property type="match status" value="1"/>
</dbReference>
<keyword evidence="13" id="KW-0325">Glycoprotein</keyword>
<dbReference type="Gene3D" id="2.60.120.620">
    <property type="entry name" value="q2cbj1_9rhob like domain"/>
    <property type="match status" value="1"/>
</dbReference>
<organism evidence="17 18">
    <name type="scientific">Sorghum bicolor</name>
    <name type="common">Sorghum</name>
    <name type="synonym">Sorghum vulgare</name>
    <dbReference type="NCBI Taxonomy" id="4558"/>
    <lineage>
        <taxon>Eukaryota</taxon>
        <taxon>Viridiplantae</taxon>
        <taxon>Streptophyta</taxon>
        <taxon>Embryophyta</taxon>
        <taxon>Tracheophyta</taxon>
        <taxon>Spermatophyta</taxon>
        <taxon>Magnoliopsida</taxon>
        <taxon>Liliopsida</taxon>
        <taxon>Poales</taxon>
        <taxon>Poaceae</taxon>
        <taxon>PACMAD clade</taxon>
        <taxon>Panicoideae</taxon>
        <taxon>Andropogonodae</taxon>
        <taxon>Andropogoneae</taxon>
        <taxon>Sorghinae</taxon>
        <taxon>Sorghum</taxon>
    </lineage>
</organism>
<dbReference type="GO" id="GO:0005783">
    <property type="term" value="C:endoplasmic reticulum"/>
    <property type="evidence" value="ECO:0000318"/>
    <property type="project" value="GO_Central"/>
</dbReference>
<evidence type="ECO:0000256" key="12">
    <source>
        <dbReference type="ARBA" id="ARBA00023136"/>
    </source>
</evidence>
<evidence type="ECO:0000256" key="10">
    <source>
        <dbReference type="ARBA" id="ARBA00023002"/>
    </source>
</evidence>
<keyword evidence="11" id="KW-0408">Iron</keyword>
<dbReference type="InterPro" id="IPR045054">
    <property type="entry name" value="P4HA-like"/>
</dbReference>
<evidence type="ECO:0000259" key="16">
    <source>
        <dbReference type="PROSITE" id="PS51471"/>
    </source>
</evidence>
<evidence type="ECO:0000256" key="15">
    <source>
        <dbReference type="SAM" id="MobiDB-lite"/>
    </source>
</evidence>
<evidence type="ECO:0000256" key="13">
    <source>
        <dbReference type="ARBA" id="ARBA00023180"/>
    </source>
</evidence>
<keyword evidence="10" id="KW-0560">Oxidoreductase</keyword>
<keyword evidence="18" id="KW-1185">Reference proteome</keyword>
<dbReference type="GO" id="GO:0005506">
    <property type="term" value="F:iron ion binding"/>
    <property type="evidence" value="ECO:0007669"/>
    <property type="project" value="InterPro"/>
</dbReference>
<feature type="region of interest" description="Disordered" evidence="15">
    <location>
        <begin position="46"/>
        <end position="66"/>
    </location>
</feature>
<comment type="subcellular location">
    <subcellularLocation>
        <location evidence="2">Endoplasmic reticulum membrane</location>
        <topology evidence="2">Single-pass type II membrane protein</topology>
    </subcellularLocation>
</comment>
<evidence type="ECO:0000256" key="3">
    <source>
        <dbReference type="ARBA" id="ARBA00006511"/>
    </source>
</evidence>
<dbReference type="GO" id="GO:0031418">
    <property type="term" value="F:L-ascorbic acid binding"/>
    <property type="evidence" value="ECO:0007669"/>
    <property type="project" value="InterPro"/>
</dbReference>
<evidence type="ECO:0000313" key="18">
    <source>
        <dbReference type="Proteomes" id="UP000000768"/>
    </source>
</evidence>
<evidence type="ECO:0000256" key="5">
    <source>
        <dbReference type="ARBA" id="ARBA00022692"/>
    </source>
</evidence>
<accession>A0A1B6PD06</accession>
<evidence type="ECO:0000256" key="7">
    <source>
        <dbReference type="ARBA" id="ARBA00022964"/>
    </source>
</evidence>
<dbReference type="EC" id="1.14.11.2" evidence="4"/>
<dbReference type="OMA" id="NANAMHA"/>
<comment type="similarity">
    <text evidence="3">Belongs to the P4HA family.</text>
</comment>
<sequence>MPPKKATLWTEDLSFEPRVRLHHNFLSKNECDHLISLAKPHLRRSKVVDPLTGGGKDSSSRTSSGMFLKRGQDTIVRTIEQRIADYTSVPIENGEPLQVLHYAVGQKFEPHFDYTDGTSVTKIGGPRKATFLMYLSDVEEGGETVFPNATAKGSAPSAKSGISVKPKMGDALLFWSMKPDGSLDPKSLHGASPVIKGDKWSATKWIHVNKYN</sequence>
<comment type="cofactor">
    <cofactor evidence="1">
        <name>L-ascorbate</name>
        <dbReference type="ChEBI" id="CHEBI:38290"/>
    </cofactor>
</comment>
<protein>
    <recommendedName>
        <fullName evidence="4">procollagen-proline 4-dioxygenase</fullName>
        <ecNumber evidence="4">1.14.11.2</ecNumber>
    </recommendedName>
</protein>
<dbReference type="InterPro" id="IPR044862">
    <property type="entry name" value="Pro_4_hyd_alph_FE2OG_OXY"/>
</dbReference>
<comment type="catalytic activity">
    <reaction evidence="14">
        <text>L-prolyl-[collagen] + 2-oxoglutarate + O2 = trans-4-hydroxy-L-prolyl-[collagen] + succinate + CO2</text>
        <dbReference type="Rhea" id="RHEA:18945"/>
        <dbReference type="Rhea" id="RHEA-COMP:11676"/>
        <dbReference type="Rhea" id="RHEA-COMP:11680"/>
        <dbReference type="ChEBI" id="CHEBI:15379"/>
        <dbReference type="ChEBI" id="CHEBI:16526"/>
        <dbReference type="ChEBI" id="CHEBI:16810"/>
        <dbReference type="ChEBI" id="CHEBI:30031"/>
        <dbReference type="ChEBI" id="CHEBI:50342"/>
        <dbReference type="ChEBI" id="CHEBI:61965"/>
        <dbReference type="EC" id="1.14.11.2"/>
    </reaction>
</comment>
<keyword evidence="8" id="KW-0735">Signal-anchor</keyword>
<dbReference type="GO" id="GO:0004656">
    <property type="term" value="F:procollagen-proline 4-dioxygenase activity"/>
    <property type="evidence" value="ECO:0000318"/>
    <property type="project" value="GO_Central"/>
</dbReference>
<evidence type="ECO:0000256" key="8">
    <source>
        <dbReference type="ARBA" id="ARBA00022968"/>
    </source>
</evidence>